<feature type="domain" description="NadR/Ttd14 AAA" evidence="1">
    <location>
        <begin position="6"/>
        <end position="169"/>
    </location>
</feature>
<evidence type="ECO:0000313" key="3">
    <source>
        <dbReference type="Proteomes" id="UP000198307"/>
    </source>
</evidence>
<dbReference type="InterPro" id="IPR038727">
    <property type="entry name" value="NadR/Ttd14_AAA_dom"/>
</dbReference>
<dbReference type="Proteomes" id="UP000198307">
    <property type="component" value="Unassembled WGS sequence"/>
</dbReference>
<evidence type="ECO:0000313" key="2">
    <source>
        <dbReference type="EMBL" id="SNT76500.1"/>
    </source>
</evidence>
<name>A0A239Q233_9RHOB</name>
<reference evidence="2 3" key="1">
    <citation type="submission" date="2017-07" db="EMBL/GenBank/DDBJ databases">
        <authorList>
            <person name="Sun Z.S."/>
            <person name="Albrecht U."/>
            <person name="Echele G."/>
            <person name="Lee C.C."/>
        </authorList>
    </citation>
    <scope>NUCLEOTIDE SEQUENCE [LARGE SCALE GENOMIC DNA]</scope>
    <source>
        <strain evidence="2 3">DSM 14827</strain>
    </source>
</reference>
<protein>
    <submittedName>
        <fullName evidence="2">Predicted ATPase</fullName>
    </submittedName>
</protein>
<keyword evidence="3" id="KW-1185">Reference proteome</keyword>
<dbReference type="RefSeq" id="WP_089345806.1">
    <property type="nucleotide sequence ID" value="NZ_CP067129.1"/>
</dbReference>
<gene>
    <name evidence="2" type="ORF">SAMN05444959_12069</name>
</gene>
<dbReference type="Gene3D" id="3.40.50.300">
    <property type="entry name" value="P-loop containing nucleotide triphosphate hydrolases"/>
    <property type="match status" value="1"/>
</dbReference>
<proteinExistence type="predicted"/>
<dbReference type="EMBL" id="FZQB01000020">
    <property type="protein sequence ID" value="SNT76500.1"/>
    <property type="molecule type" value="Genomic_DNA"/>
</dbReference>
<organism evidence="2 3">
    <name type="scientific">Paracoccus seriniphilus</name>
    <dbReference type="NCBI Taxonomy" id="184748"/>
    <lineage>
        <taxon>Bacteria</taxon>
        <taxon>Pseudomonadati</taxon>
        <taxon>Pseudomonadota</taxon>
        <taxon>Alphaproteobacteria</taxon>
        <taxon>Rhodobacterales</taxon>
        <taxon>Paracoccaceae</taxon>
        <taxon>Paracoccus</taxon>
    </lineage>
</organism>
<dbReference type="SUPFAM" id="SSF52540">
    <property type="entry name" value="P-loop containing nucleoside triphosphate hydrolases"/>
    <property type="match status" value="1"/>
</dbReference>
<sequence>MNNHFFVVTGGPGAGKTSLITELARRGFHTVPESGRTIIREEMASCGAALPWADRMAYAERMLERDLSAYSAAQALSDPVIFDRGIPDIMGYLTLCGIPVPPHVAATATAARYNARVFLTPYWDEIFTQDTERTQTRTEAEATCAVMRETYIALGYKITELPCTDIVSRADFVSAQLAL</sequence>
<dbReference type="InterPro" id="IPR027417">
    <property type="entry name" value="P-loop_NTPase"/>
</dbReference>
<evidence type="ECO:0000259" key="1">
    <source>
        <dbReference type="Pfam" id="PF13521"/>
    </source>
</evidence>
<dbReference type="AlphaFoldDB" id="A0A239Q233"/>
<dbReference type="Pfam" id="PF13521">
    <property type="entry name" value="AAA_28"/>
    <property type="match status" value="1"/>
</dbReference>
<accession>A0A239Q233</accession>
<dbReference type="OrthoDB" id="5638848at2"/>